<dbReference type="CDD" id="cd00093">
    <property type="entry name" value="HTH_XRE"/>
    <property type="match status" value="1"/>
</dbReference>
<dbReference type="AlphaFoldDB" id="W5TT53"/>
<evidence type="ECO:0000313" key="3">
    <source>
        <dbReference type="Proteomes" id="UP000019150"/>
    </source>
</evidence>
<dbReference type="PANTHER" id="PTHR35010">
    <property type="entry name" value="BLL4672 PROTEIN-RELATED"/>
    <property type="match status" value="1"/>
</dbReference>
<organism evidence="2 3">
    <name type="scientific">Nocardia nova SH22a</name>
    <dbReference type="NCBI Taxonomy" id="1415166"/>
    <lineage>
        <taxon>Bacteria</taxon>
        <taxon>Bacillati</taxon>
        <taxon>Actinomycetota</taxon>
        <taxon>Actinomycetes</taxon>
        <taxon>Mycobacteriales</taxon>
        <taxon>Nocardiaceae</taxon>
        <taxon>Nocardia</taxon>
    </lineage>
</organism>
<dbReference type="SMART" id="SM00530">
    <property type="entry name" value="HTH_XRE"/>
    <property type="match status" value="1"/>
</dbReference>
<dbReference type="HOGENOM" id="CLU_083309_0_0_11"/>
<dbReference type="Gene3D" id="3.30.450.180">
    <property type="match status" value="1"/>
</dbReference>
<dbReference type="SUPFAM" id="SSF47413">
    <property type="entry name" value="lambda repressor-like DNA-binding domains"/>
    <property type="match status" value="1"/>
</dbReference>
<keyword evidence="3" id="KW-1185">Reference proteome</keyword>
<accession>W5TT53</accession>
<dbReference type="KEGG" id="nno:NONO_c75940"/>
<dbReference type="InterPro" id="IPR010982">
    <property type="entry name" value="Lambda_DNA-bd_dom_sf"/>
</dbReference>
<evidence type="ECO:0000259" key="1">
    <source>
        <dbReference type="PROSITE" id="PS50943"/>
    </source>
</evidence>
<dbReference type="PATRIC" id="fig|1415166.3.peg.7793"/>
<dbReference type="Proteomes" id="UP000019150">
    <property type="component" value="Chromosome"/>
</dbReference>
<evidence type="ECO:0000313" key="2">
    <source>
        <dbReference type="EMBL" id="AHH22349.1"/>
    </source>
</evidence>
<dbReference type="EMBL" id="CP006850">
    <property type="protein sequence ID" value="AHH22349.1"/>
    <property type="molecule type" value="Genomic_DNA"/>
</dbReference>
<dbReference type="STRING" id="1415166.NONO_c75940"/>
<dbReference type="PROSITE" id="PS50943">
    <property type="entry name" value="HTH_CROC1"/>
    <property type="match status" value="1"/>
</dbReference>
<dbReference type="PANTHER" id="PTHR35010:SF4">
    <property type="entry name" value="BLL5781 PROTEIN"/>
    <property type="match status" value="1"/>
</dbReference>
<sequence>MAFARTRAQTRRVDIDRPVGELLREWRHRRGLSQLDLAIEAEVSARHVSFVETGRTIPSSAMVLHLAQRLDVPLRERNRLLVAAGHAPVFRDPPVADPDMARVRETVQQVLLAYEPYPALAVDRRWNLILANDAVRVLFDRVRPDLLRPPVNMMRLGLHPDGLVPRLRNAEQIRAHLLPRLARQAAGGDPYLHALYTELAAFGPVEEPPDPSAVALRIELEHQGTELCFVNTVTTFDAAFDLALGGLAVEAYLPADQPTRRFFGVGPDRADAPFAAGEQAHGTTRQGS</sequence>
<dbReference type="InterPro" id="IPR041413">
    <property type="entry name" value="MLTR_LBD"/>
</dbReference>
<name>W5TT53_9NOCA</name>
<dbReference type="GO" id="GO:0003677">
    <property type="term" value="F:DNA binding"/>
    <property type="evidence" value="ECO:0007669"/>
    <property type="project" value="InterPro"/>
</dbReference>
<reference evidence="2 3" key="1">
    <citation type="journal article" date="2014" name="Appl. Environ. Microbiol.">
        <title>Insights into the Microbial Degradation of Rubber and Gutta-Percha by Analysis of the Complete Genome of Nocardia nova SH22a.</title>
        <authorList>
            <person name="Luo Q."/>
            <person name="Hiessl S."/>
            <person name="Poehlein A."/>
            <person name="Daniel R."/>
            <person name="Steinbuchel A."/>
        </authorList>
    </citation>
    <scope>NUCLEOTIDE SEQUENCE [LARGE SCALE GENOMIC DNA]</scope>
    <source>
        <strain evidence="2">SH22a</strain>
    </source>
</reference>
<dbReference type="eggNOG" id="COG1396">
    <property type="taxonomic scope" value="Bacteria"/>
</dbReference>
<dbReference type="Pfam" id="PF13560">
    <property type="entry name" value="HTH_31"/>
    <property type="match status" value="1"/>
</dbReference>
<dbReference type="InterPro" id="IPR001387">
    <property type="entry name" value="Cro/C1-type_HTH"/>
</dbReference>
<dbReference type="Gene3D" id="1.10.260.40">
    <property type="entry name" value="lambda repressor-like DNA-binding domains"/>
    <property type="match status" value="1"/>
</dbReference>
<gene>
    <name evidence="2" type="ORF">NONO_c75940</name>
</gene>
<dbReference type="Pfam" id="PF17765">
    <property type="entry name" value="MLTR_LBD"/>
    <property type="match status" value="1"/>
</dbReference>
<feature type="domain" description="HTH cro/C1-type" evidence="1">
    <location>
        <begin position="23"/>
        <end position="77"/>
    </location>
</feature>
<dbReference type="OrthoDB" id="2959414at2"/>
<protein>
    <submittedName>
        <fullName evidence="2">Putative transcriptional regulator</fullName>
    </submittedName>
</protein>
<proteinExistence type="predicted"/>